<dbReference type="AlphaFoldDB" id="A0A4Q7KMD0"/>
<comment type="caution">
    <text evidence="1">The sequence shown here is derived from an EMBL/GenBank/DDBJ whole genome shotgun (WGS) entry which is preliminary data.</text>
</comment>
<sequence>MRASREAVARWNTAYAEQTAALFAAMSPRFVDVTAIRRLAAAYAEVADAWRALAAESSVPLWARHAATVAAEEFERRVGLEIARAQAIEE</sequence>
<keyword evidence="2" id="KW-1185">Reference proteome</keyword>
<gene>
    <name evidence="1" type="ORF">EV193_105399</name>
</gene>
<dbReference type="EMBL" id="SGWQ01000005">
    <property type="protein sequence ID" value="RZS37839.1"/>
    <property type="molecule type" value="Genomic_DNA"/>
</dbReference>
<dbReference type="Proteomes" id="UP000294257">
    <property type="component" value="Unassembled WGS sequence"/>
</dbReference>
<evidence type="ECO:0000313" key="1">
    <source>
        <dbReference type="EMBL" id="RZS37839.1"/>
    </source>
</evidence>
<reference evidence="1 2" key="1">
    <citation type="submission" date="2019-02" db="EMBL/GenBank/DDBJ databases">
        <title>Genomic Encyclopedia of Type Strains, Phase IV (KMG-IV): sequencing the most valuable type-strain genomes for metagenomic binning, comparative biology and taxonomic classification.</title>
        <authorList>
            <person name="Goeker M."/>
        </authorList>
    </citation>
    <scope>NUCLEOTIDE SEQUENCE [LARGE SCALE GENOMIC DNA]</scope>
    <source>
        <strain evidence="1 2">DSM 101727</strain>
    </source>
</reference>
<dbReference type="RefSeq" id="WP_242613488.1">
    <property type="nucleotide sequence ID" value="NZ_SGWQ01000005.1"/>
</dbReference>
<name>A0A4Q7KMD0_9PSEU</name>
<accession>A0A4Q7KMD0</accession>
<protein>
    <submittedName>
        <fullName evidence="1">Uncharacterized protein</fullName>
    </submittedName>
</protein>
<organism evidence="1 2">
    <name type="scientific">Herbihabitans rhizosphaerae</name>
    <dbReference type="NCBI Taxonomy" id="1872711"/>
    <lineage>
        <taxon>Bacteria</taxon>
        <taxon>Bacillati</taxon>
        <taxon>Actinomycetota</taxon>
        <taxon>Actinomycetes</taxon>
        <taxon>Pseudonocardiales</taxon>
        <taxon>Pseudonocardiaceae</taxon>
        <taxon>Herbihabitans</taxon>
    </lineage>
</organism>
<proteinExistence type="predicted"/>
<evidence type="ECO:0000313" key="2">
    <source>
        <dbReference type="Proteomes" id="UP000294257"/>
    </source>
</evidence>